<dbReference type="NCBIfam" id="TIGR01549">
    <property type="entry name" value="HAD-SF-IA-v1"/>
    <property type="match status" value="1"/>
</dbReference>
<dbReference type="Proteomes" id="UP000233440">
    <property type="component" value="Unassembled WGS sequence"/>
</dbReference>
<dbReference type="SUPFAM" id="SSF56784">
    <property type="entry name" value="HAD-like"/>
    <property type="match status" value="1"/>
</dbReference>
<dbReference type="InterPro" id="IPR023733">
    <property type="entry name" value="Pyrophosphatase_Ppax"/>
</dbReference>
<reference evidence="4 5" key="1">
    <citation type="submission" date="2017-11" db="EMBL/GenBank/DDBJ databases">
        <title>Bacillus camelliae sp. nov., isolated from pu'er tea.</title>
        <authorList>
            <person name="Niu L."/>
        </authorList>
    </citation>
    <scope>NUCLEOTIDE SEQUENCE [LARGE SCALE GENOMIC DNA]</scope>
    <source>
        <strain evidence="4 5">7578-1</strain>
    </source>
</reference>
<keyword evidence="2 3" id="KW-0460">Magnesium</keyword>
<evidence type="ECO:0000313" key="4">
    <source>
        <dbReference type="EMBL" id="PKR86183.1"/>
    </source>
</evidence>
<dbReference type="GO" id="GO:0008967">
    <property type="term" value="F:phosphoglycolate phosphatase activity"/>
    <property type="evidence" value="ECO:0007669"/>
    <property type="project" value="TreeGrafter"/>
</dbReference>
<dbReference type="NCBIfam" id="TIGR01509">
    <property type="entry name" value="HAD-SF-IA-v3"/>
    <property type="match status" value="1"/>
</dbReference>
<dbReference type="PANTHER" id="PTHR43434">
    <property type="entry name" value="PHOSPHOGLYCOLATE PHOSPHATASE"/>
    <property type="match status" value="1"/>
</dbReference>
<dbReference type="InterPro" id="IPR023198">
    <property type="entry name" value="PGP-like_dom2"/>
</dbReference>
<comment type="similarity">
    <text evidence="3">Belongs to the HAD-like hydrolase superfamily. PpaX family.</text>
</comment>
<gene>
    <name evidence="3" type="primary">ppaX</name>
    <name evidence="4" type="ORF">CWO92_03510</name>
</gene>
<proteinExistence type="inferred from homology"/>
<dbReference type="EMBL" id="PIQO01000002">
    <property type="protein sequence ID" value="PKR86183.1"/>
    <property type="molecule type" value="Genomic_DNA"/>
</dbReference>
<dbReference type="InterPro" id="IPR036412">
    <property type="entry name" value="HAD-like_sf"/>
</dbReference>
<organism evidence="4 5">
    <name type="scientific">Heyndrickxia camelliae</name>
    <dbReference type="NCBI Taxonomy" id="1707093"/>
    <lineage>
        <taxon>Bacteria</taxon>
        <taxon>Bacillati</taxon>
        <taxon>Bacillota</taxon>
        <taxon>Bacilli</taxon>
        <taxon>Bacillales</taxon>
        <taxon>Bacillaceae</taxon>
        <taxon>Heyndrickxia</taxon>
    </lineage>
</organism>
<name>A0A2N3LNU0_9BACI</name>
<dbReference type="SFLD" id="SFLDG01135">
    <property type="entry name" value="C1.5.6:_HAD__Beta-PGM__Phospha"/>
    <property type="match status" value="1"/>
</dbReference>
<protein>
    <recommendedName>
        <fullName evidence="3">Pyrophosphatase PpaX</fullName>
        <ecNumber evidence="3">3.6.1.1</ecNumber>
    </recommendedName>
</protein>
<dbReference type="HAMAP" id="MF_01250">
    <property type="entry name" value="Pyrophosphat_PpaX"/>
    <property type="match status" value="1"/>
</dbReference>
<dbReference type="EC" id="3.6.1.1" evidence="3"/>
<dbReference type="PANTHER" id="PTHR43434:SF26">
    <property type="entry name" value="PYROPHOSPHATASE PPAX"/>
    <property type="match status" value="1"/>
</dbReference>
<dbReference type="GO" id="GO:0006281">
    <property type="term" value="P:DNA repair"/>
    <property type="evidence" value="ECO:0007669"/>
    <property type="project" value="TreeGrafter"/>
</dbReference>
<dbReference type="CDD" id="cd02616">
    <property type="entry name" value="HAD_PPase"/>
    <property type="match status" value="1"/>
</dbReference>
<dbReference type="InterPro" id="IPR041492">
    <property type="entry name" value="HAD_2"/>
</dbReference>
<dbReference type="RefSeq" id="WP_101352822.1">
    <property type="nucleotide sequence ID" value="NZ_PIQO01000002.1"/>
</dbReference>
<accession>A0A2N3LNU0</accession>
<dbReference type="Pfam" id="PF13419">
    <property type="entry name" value="HAD_2"/>
    <property type="match status" value="1"/>
</dbReference>
<evidence type="ECO:0000256" key="3">
    <source>
        <dbReference type="HAMAP-Rule" id="MF_01250"/>
    </source>
</evidence>
<comment type="function">
    <text evidence="3">Hydrolyzes pyrophosphate formed during P-Ser-HPr dephosphorylation by HPrK/P. Might play a role in controlling the intracellular pyrophosphate pool.</text>
</comment>
<dbReference type="NCBIfam" id="NF009804">
    <property type="entry name" value="PRK13288.1"/>
    <property type="match status" value="1"/>
</dbReference>
<keyword evidence="5" id="KW-1185">Reference proteome</keyword>
<keyword evidence="1 3" id="KW-0378">Hydrolase</keyword>
<evidence type="ECO:0000313" key="5">
    <source>
        <dbReference type="Proteomes" id="UP000233440"/>
    </source>
</evidence>
<evidence type="ECO:0000256" key="2">
    <source>
        <dbReference type="ARBA" id="ARBA00022842"/>
    </source>
</evidence>
<dbReference type="OrthoDB" id="9807630at2"/>
<dbReference type="InterPro" id="IPR050155">
    <property type="entry name" value="HAD-like_hydrolase_sf"/>
</dbReference>
<evidence type="ECO:0000256" key="1">
    <source>
        <dbReference type="ARBA" id="ARBA00022801"/>
    </source>
</evidence>
<comment type="catalytic activity">
    <reaction evidence="3">
        <text>diphosphate + H2O = 2 phosphate + H(+)</text>
        <dbReference type="Rhea" id="RHEA:24576"/>
        <dbReference type="ChEBI" id="CHEBI:15377"/>
        <dbReference type="ChEBI" id="CHEBI:15378"/>
        <dbReference type="ChEBI" id="CHEBI:33019"/>
        <dbReference type="ChEBI" id="CHEBI:43474"/>
        <dbReference type="EC" id="3.6.1.1"/>
    </reaction>
</comment>
<sequence length="217" mass="24478">MQKQITTILFDLDGTLIDTNELIIASFLHTLNHYYPDKYTREDVLPFIGPSLKETFSSIDVDKVDEMIERYRTHNLAHHDLLVKEFDGVYETVKTLKEKGYKLAIVSTKTSSTVRKGLKLTNLDGFFEIIIAIDDVQNVKPHPEPIEKALKLLGSTPQEAIMIGDNYHDILGAKNAGTFSAGVAWSAKGRAYIESYEPDYILDNMRDLLKIVGAIDE</sequence>
<comment type="cofactor">
    <cofactor evidence="3">
        <name>Mg(2+)</name>
        <dbReference type="ChEBI" id="CHEBI:18420"/>
    </cofactor>
</comment>
<dbReference type="AlphaFoldDB" id="A0A2N3LNU0"/>
<dbReference type="GO" id="GO:0005829">
    <property type="term" value="C:cytosol"/>
    <property type="evidence" value="ECO:0007669"/>
    <property type="project" value="TreeGrafter"/>
</dbReference>
<feature type="active site" description="Nucleophile" evidence="3">
    <location>
        <position position="11"/>
    </location>
</feature>
<dbReference type="GO" id="GO:0000287">
    <property type="term" value="F:magnesium ion binding"/>
    <property type="evidence" value="ECO:0007669"/>
    <property type="project" value="UniProtKB-UniRule"/>
</dbReference>
<dbReference type="FunFam" id="3.40.50.1000:FF:000022">
    <property type="entry name" value="Phosphoglycolate phosphatase"/>
    <property type="match status" value="1"/>
</dbReference>
<dbReference type="InterPro" id="IPR023214">
    <property type="entry name" value="HAD_sf"/>
</dbReference>
<dbReference type="GO" id="GO:0004427">
    <property type="term" value="F:inorganic diphosphate phosphatase activity"/>
    <property type="evidence" value="ECO:0007669"/>
    <property type="project" value="UniProtKB-UniRule"/>
</dbReference>
<dbReference type="SFLD" id="SFLDG01129">
    <property type="entry name" value="C1.5:_HAD__Beta-PGM__Phosphata"/>
    <property type="match status" value="1"/>
</dbReference>
<dbReference type="Gene3D" id="3.40.50.1000">
    <property type="entry name" value="HAD superfamily/HAD-like"/>
    <property type="match status" value="1"/>
</dbReference>
<comment type="caution">
    <text evidence="4">The sequence shown here is derived from an EMBL/GenBank/DDBJ whole genome shotgun (WGS) entry which is preliminary data.</text>
</comment>
<dbReference type="InterPro" id="IPR006439">
    <property type="entry name" value="HAD-SF_hydro_IA"/>
</dbReference>
<dbReference type="Gene3D" id="1.10.150.240">
    <property type="entry name" value="Putative phosphatase, domain 2"/>
    <property type="match status" value="1"/>
</dbReference>
<dbReference type="SFLD" id="SFLDS00003">
    <property type="entry name" value="Haloacid_Dehalogenase"/>
    <property type="match status" value="1"/>
</dbReference>